<protein>
    <submittedName>
        <fullName evidence="1">Uncharacterized protein</fullName>
    </submittedName>
</protein>
<name>A0A809S4A9_9BACT</name>
<sequence>MPKFKENDRVRIATRETTLEDRMMNRYFDHMAGLTGTVQNVYGRDQIAVKIDVESAGAVARDVHKVSTKRMREKFASSIGEEQKRELTKEELEFTPHYMLLLREADLESLK</sequence>
<dbReference type="EMBL" id="AP021858">
    <property type="protein sequence ID" value="BBO23476.1"/>
    <property type="molecule type" value="Genomic_DNA"/>
</dbReference>
<dbReference type="KEGG" id="npy:NPRO_10710"/>
<organism evidence="1 2">
    <name type="scientific">Candidatus Nitrosymbiomonas proteolyticus</name>
    <dbReference type="NCBI Taxonomy" id="2608984"/>
    <lineage>
        <taxon>Bacteria</taxon>
        <taxon>Bacillati</taxon>
        <taxon>Armatimonadota</taxon>
        <taxon>Armatimonadota incertae sedis</taxon>
        <taxon>Candidatus Nitrosymbiomonas</taxon>
    </lineage>
</organism>
<proteinExistence type="predicted"/>
<gene>
    <name evidence="1" type="ORF">NPRO_10710</name>
</gene>
<dbReference type="Proteomes" id="UP000662873">
    <property type="component" value="Chromosome"/>
</dbReference>
<evidence type="ECO:0000313" key="1">
    <source>
        <dbReference type="EMBL" id="BBO23476.1"/>
    </source>
</evidence>
<dbReference type="AlphaFoldDB" id="A0A809S4A9"/>
<evidence type="ECO:0000313" key="2">
    <source>
        <dbReference type="Proteomes" id="UP000662873"/>
    </source>
</evidence>
<reference evidence="1" key="1">
    <citation type="journal article" name="DNA Res.">
        <title>The physiological potential of anammox bacteria as revealed by their core genome structure.</title>
        <authorList>
            <person name="Okubo T."/>
            <person name="Toyoda A."/>
            <person name="Fukuhara K."/>
            <person name="Uchiyama I."/>
            <person name="Harigaya Y."/>
            <person name="Kuroiwa M."/>
            <person name="Suzuki T."/>
            <person name="Murakami Y."/>
            <person name="Suwa Y."/>
            <person name="Takami H."/>
        </authorList>
    </citation>
    <scope>NUCLEOTIDE SEQUENCE</scope>
    <source>
        <strain evidence="1">317325-2</strain>
    </source>
</reference>
<accession>A0A809S4A9</accession>